<dbReference type="Proteomes" id="UP000886611">
    <property type="component" value="Unassembled WGS sequence"/>
</dbReference>
<comment type="subunit">
    <text evidence="16">Homodimer at neutral pH and homooctamer at acidic pH. Exists both as a single chain of 58 kDa (component A) or as a chain of 50 kDa (component B) linked by disulfide bond(s) to a 7 kDa chain (component C). Interacts with SUMF1.</text>
</comment>
<evidence type="ECO:0000256" key="5">
    <source>
        <dbReference type="ARBA" id="ARBA00022723"/>
    </source>
</evidence>
<name>A0A8X7X1M3_POLSE</name>
<proteinExistence type="inferred from homology"/>
<dbReference type="Gene3D" id="3.40.720.10">
    <property type="entry name" value="Alkaline Phosphatase, subunit A"/>
    <property type="match status" value="1"/>
</dbReference>
<feature type="non-terminal residue" evidence="22">
    <location>
        <position position="871"/>
    </location>
</feature>
<evidence type="ECO:0000256" key="19">
    <source>
        <dbReference type="ARBA" id="ARBA00076521"/>
    </source>
</evidence>
<evidence type="ECO:0000259" key="21">
    <source>
        <dbReference type="Pfam" id="PF00884"/>
    </source>
</evidence>
<evidence type="ECO:0000256" key="6">
    <source>
        <dbReference type="ARBA" id="ARBA00022729"/>
    </source>
</evidence>
<evidence type="ECO:0000256" key="9">
    <source>
        <dbReference type="ARBA" id="ARBA00022837"/>
    </source>
</evidence>
<dbReference type="GO" id="GO:0006629">
    <property type="term" value="P:lipid metabolic process"/>
    <property type="evidence" value="ECO:0007669"/>
    <property type="project" value="UniProtKB-KW"/>
</dbReference>
<evidence type="ECO:0000256" key="12">
    <source>
        <dbReference type="ARBA" id="ARBA00023180"/>
    </source>
</evidence>
<evidence type="ECO:0000256" key="1">
    <source>
        <dbReference type="ARBA" id="ARBA00001913"/>
    </source>
</evidence>
<evidence type="ECO:0000256" key="14">
    <source>
        <dbReference type="ARBA" id="ARBA00052854"/>
    </source>
</evidence>
<accession>A0A8X7X1M3</accession>
<dbReference type="FunFam" id="3.30.1120.10:FF:000003">
    <property type="entry name" value="Arylsulfatase A"/>
    <property type="match status" value="1"/>
</dbReference>
<comment type="subcellular location">
    <subcellularLocation>
        <location evidence="2">Endoplasmic reticulum</location>
    </subcellularLocation>
    <subcellularLocation>
        <location evidence="3">Lysosome</location>
    </subcellularLocation>
</comment>
<evidence type="ECO:0000256" key="15">
    <source>
        <dbReference type="ARBA" id="ARBA00058866"/>
    </source>
</evidence>
<keyword evidence="11" id="KW-1015">Disulfide bond</keyword>
<dbReference type="Gene3D" id="3.30.1120.10">
    <property type="match status" value="1"/>
</dbReference>
<keyword evidence="5" id="KW-0479">Metal-binding</keyword>
<comment type="cofactor">
    <cofactor evidence="1">
        <name>Ca(2+)</name>
        <dbReference type="ChEBI" id="CHEBI:29108"/>
    </cofactor>
</comment>
<evidence type="ECO:0000256" key="16">
    <source>
        <dbReference type="ARBA" id="ARBA00061742"/>
    </source>
</evidence>
<comment type="catalytic activity">
    <reaction evidence="14">
        <text>an N-acyl-1-beta-D-(3-O-sulfo)-galactosyl-sphing-4-enine + H2O = a beta-D-galactosyl-(1&lt;-&gt;1')-N-acylsphing-4-enine + sulfate + H(+)</text>
        <dbReference type="Rhea" id="RHEA:21300"/>
        <dbReference type="ChEBI" id="CHEBI:15377"/>
        <dbReference type="ChEBI" id="CHEBI:15378"/>
        <dbReference type="ChEBI" id="CHEBI:16189"/>
        <dbReference type="ChEBI" id="CHEBI:18390"/>
        <dbReference type="ChEBI" id="CHEBI:75956"/>
        <dbReference type="EC" id="3.1.6.8"/>
    </reaction>
    <physiologicalReaction direction="left-to-right" evidence="14">
        <dbReference type="Rhea" id="RHEA:21301"/>
    </physiologicalReaction>
</comment>
<dbReference type="SUPFAM" id="SSF53649">
    <property type="entry name" value="Alkaline phosphatase-like"/>
    <property type="match status" value="1"/>
</dbReference>
<dbReference type="EMBL" id="JAATIS010005064">
    <property type="protein sequence ID" value="KAG2459930.1"/>
    <property type="molecule type" value="Genomic_DNA"/>
</dbReference>
<dbReference type="InterPro" id="IPR050738">
    <property type="entry name" value="Sulfatase"/>
</dbReference>
<dbReference type="GO" id="GO:0005783">
    <property type="term" value="C:endoplasmic reticulum"/>
    <property type="evidence" value="ECO:0007669"/>
    <property type="project" value="UniProtKB-SubCell"/>
</dbReference>
<comment type="similarity">
    <text evidence="4">Belongs to the sulfatase family.</text>
</comment>
<keyword evidence="13" id="KW-0458">Lysosome</keyword>
<comment type="function">
    <text evidence="15">Hydrolyzes cerebroside sulfate.</text>
</comment>
<keyword evidence="7" id="KW-0378">Hydrolase</keyword>
<evidence type="ECO:0000256" key="20">
    <source>
        <dbReference type="SAM" id="MobiDB-lite"/>
    </source>
</evidence>
<dbReference type="FunFam" id="3.40.720.10:FF:000023">
    <property type="entry name" value="Arylsulfatase A"/>
    <property type="match status" value="1"/>
</dbReference>
<evidence type="ECO:0000313" key="22">
    <source>
        <dbReference type="EMBL" id="KAG2459930.1"/>
    </source>
</evidence>
<keyword evidence="6" id="KW-0732">Signal</keyword>
<evidence type="ECO:0000256" key="2">
    <source>
        <dbReference type="ARBA" id="ARBA00004240"/>
    </source>
</evidence>
<evidence type="ECO:0000256" key="13">
    <source>
        <dbReference type="ARBA" id="ARBA00023228"/>
    </source>
</evidence>
<evidence type="ECO:0000313" key="23">
    <source>
        <dbReference type="Proteomes" id="UP000886611"/>
    </source>
</evidence>
<keyword evidence="12" id="KW-0325">Glycoprotein</keyword>
<dbReference type="InterPro" id="IPR021109">
    <property type="entry name" value="Peptidase_aspartic_dom_sf"/>
</dbReference>
<organism evidence="22 23">
    <name type="scientific">Polypterus senegalus</name>
    <name type="common">Senegal bichir</name>
    <dbReference type="NCBI Taxonomy" id="55291"/>
    <lineage>
        <taxon>Eukaryota</taxon>
        <taxon>Metazoa</taxon>
        <taxon>Chordata</taxon>
        <taxon>Craniata</taxon>
        <taxon>Vertebrata</taxon>
        <taxon>Euteleostomi</taxon>
        <taxon>Actinopterygii</taxon>
        <taxon>Polypteriformes</taxon>
        <taxon>Polypteridae</taxon>
        <taxon>Polypterus</taxon>
    </lineage>
</organism>
<keyword evidence="23" id="KW-1185">Reference proteome</keyword>
<evidence type="ECO:0000256" key="17">
    <source>
        <dbReference type="ARBA" id="ARBA00066352"/>
    </source>
</evidence>
<dbReference type="Pfam" id="PF00884">
    <property type="entry name" value="Sulfatase"/>
    <property type="match status" value="1"/>
</dbReference>
<dbReference type="InterPro" id="IPR000917">
    <property type="entry name" value="Sulfatase_N"/>
</dbReference>
<dbReference type="InterPro" id="IPR024607">
    <property type="entry name" value="Sulfatase_CS"/>
</dbReference>
<dbReference type="Gene3D" id="2.40.70.10">
    <property type="entry name" value="Acid Proteases"/>
    <property type="match status" value="1"/>
</dbReference>
<reference evidence="22 23" key="1">
    <citation type="journal article" date="2021" name="Cell">
        <title>Tracing the genetic footprints of vertebrate landing in non-teleost ray-finned fishes.</title>
        <authorList>
            <person name="Bi X."/>
            <person name="Wang K."/>
            <person name="Yang L."/>
            <person name="Pan H."/>
            <person name="Jiang H."/>
            <person name="Wei Q."/>
            <person name="Fang M."/>
            <person name="Yu H."/>
            <person name="Zhu C."/>
            <person name="Cai Y."/>
            <person name="He Y."/>
            <person name="Gan X."/>
            <person name="Zeng H."/>
            <person name="Yu D."/>
            <person name="Zhu Y."/>
            <person name="Jiang H."/>
            <person name="Qiu Q."/>
            <person name="Yang H."/>
            <person name="Zhang Y.E."/>
            <person name="Wang W."/>
            <person name="Zhu M."/>
            <person name="He S."/>
            <person name="Zhang G."/>
        </authorList>
    </citation>
    <scope>NUCLEOTIDE SEQUENCE [LARGE SCALE GENOMIC DNA]</scope>
    <source>
        <strain evidence="22">Bchr_013</strain>
    </source>
</reference>
<feature type="domain" description="Sulfatase N-terminal" evidence="21">
    <location>
        <begin position="34"/>
        <end position="357"/>
    </location>
</feature>
<dbReference type="Pfam" id="PF14707">
    <property type="entry name" value="Sulfatase_C"/>
    <property type="match status" value="1"/>
</dbReference>
<evidence type="ECO:0000256" key="11">
    <source>
        <dbReference type="ARBA" id="ARBA00023157"/>
    </source>
</evidence>
<evidence type="ECO:0000256" key="3">
    <source>
        <dbReference type="ARBA" id="ARBA00004371"/>
    </source>
</evidence>
<evidence type="ECO:0000256" key="4">
    <source>
        <dbReference type="ARBA" id="ARBA00008779"/>
    </source>
</evidence>
<dbReference type="PANTHER" id="PTHR42693">
    <property type="entry name" value="ARYLSULFATASE FAMILY MEMBER"/>
    <property type="match status" value="1"/>
</dbReference>
<comment type="caution">
    <text evidence="22">The sequence shown here is derived from an EMBL/GenBank/DDBJ whole genome shotgun (WGS) entry which is preliminary data.</text>
</comment>
<evidence type="ECO:0000256" key="7">
    <source>
        <dbReference type="ARBA" id="ARBA00022801"/>
    </source>
</evidence>
<protein>
    <recommendedName>
        <fullName evidence="18">Arylsulfatase A</fullName>
        <ecNumber evidence="17">3.1.6.8</ecNumber>
    </recommendedName>
    <alternativeName>
        <fullName evidence="19">Cerebroside-sulfatase</fullName>
    </alternativeName>
</protein>
<dbReference type="PROSITE" id="PS00523">
    <property type="entry name" value="SULFATASE_1"/>
    <property type="match status" value="1"/>
</dbReference>
<sequence>MNRYHRKCRYSNMHCVIVCLIVIGGRALCLTTRPNIILIFADDLGYGDLACYGHPTSATPNLNKLAAHGLRFTDFYSASPVCTPSRGALLTGRYQTRSGLYPGVLYPGSKGGLPLNETTIAEILKPLGYATAMVGKWHLGFGVNRTFLPVHQGFDTFLGVPYSHDQGPCQNLTCFPPDIKCYGMCDQGIVPLPLLLDDKIIQQPVYFPELVPQYNKFASDFITLSAKHDQPFFLYYASDHTHYPQFASIKTTGKSLRGPFGDALMEFDNSVGIIMKTLKDNNILNNTFVFFTSDNGPELMRMSRGGNAGLLKCGKGTTYEGGMREPAIAYWPGKIQPGVTHELASTLDLLPTIAALVKTKLPKVQLDGYDMGDILFRQSMGKRKTMFYYPVDPSEKLSVFAVRYGKYKAHYFTRGAAHSDTTPDHDCHLSAFLKAHDPPLLFDLESDPSENYNLVNNDSMAKLKPVLDMIQQVKVEFEKSMVFVDLAAIHNEWNREEAATHLALALEGPALQVLIDLPSEECRDLQALTAALTRRFGQRTSAECSREKLTSRRRREGESVGAFATDIRVYTRKGYPTFSTAAREELSLHAFLRGLTPERLHQHVCLSSPRDLSEALREAERAEEVLQAESPTRRTPHPSRLTRAVERRAEGDPSEVVEVSRAQPTSTPRQRQRGEAVRGPSLRFSVPLHNDCFKVGRCGFSTGLYLDCTIDGRPCSALVDTGPLFVCYERSVAQTAGLLPEGWTPTNSELRTVTGERTVMPGKKLLSVLVGTSQTNHEFWLRTLKTSALLGWTCWPTGEHVLMCQGPSFVWVMRLCRSGRAGTVLEGLPEWIHLDPTAHRLPTIVWKWQGFKRTPRRVLLDSQIHRTTPIS</sequence>
<dbReference type="PROSITE" id="PS00149">
    <property type="entry name" value="SULFATASE_2"/>
    <property type="match status" value="1"/>
</dbReference>
<dbReference type="GO" id="GO:0046872">
    <property type="term" value="F:metal ion binding"/>
    <property type="evidence" value="ECO:0007669"/>
    <property type="project" value="UniProtKB-KW"/>
</dbReference>
<feature type="non-terminal residue" evidence="22">
    <location>
        <position position="1"/>
    </location>
</feature>
<dbReference type="AlphaFoldDB" id="A0A8X7X1M3"/>
<keyword evidence="8" id="KW-0256">Endoplasmic reticulum</keyword>
<gene>
    <name evidence="22" type="primary">Arsa</name>
    <name evidence="22" type="ORF">GTO96_0021575</name>
</gene>
<keyword evidence="9" id="KW-0106">Calcium</keyword>
<evidence type="ECO:0000256" key="18">
    <source>
        <dbReference type="ARBA" id="ARBA00074874"/>
    </source>
</evidence>
<keyword evidence="10" id="KW-0443">Lipid metabolism</keyword>
<dbReference type="InterPro" id="IPR017850">
    <property type="entry name" value="Alkaline_phosphatase_core_sf"/>
</dbReference>
<evidence type="ECO:0000256" key="8">
    <source>
        <dbReference type="ARBA" id="ARBA00022824"/>
    </source>
</evidence>
<feature type="region of interest" description="Disordered" evidence="20">
    <location>
        <begin position="621"/>
        <end position="677"/>
    </location>
</feature>
<dbReference type="PANTHER" id="PTHR42693:SF11">
    <property type="entry name" value="ARYLSULFATASE A"/>
    <property type="match status" value="1"/>
</dbReference>
<dbReference type="GO" id="GO:0004065">
    <property type="term" value="F:arylsulfatase activity"/>
    <property type="evidence" value="ECO:0007669"/>
    <property type="project" value="TreeGrafter"/>
</dbReference>
<dbReference type="GO" id="GO:0004098">
    <property type="term" value="F:cerebroside-sulfatase activity"/>
    <property type="evidence" value="ECO:0007669"/>
    <property type="project" value="UniProtKB-EC"/>
</dbReference>
<evidence type="ECO:0000256" key="10">
    <source>
        <dbReference type="ARBA" id="ARBA00023098"/>
    </source>
</evidence>
<dbReference type="GO" id="GO:0005764">
    <property type="term" value="C:lysosome"/>
    <property type="evidence" value="ECO:0007669"/>
    <property type="project" value="UniProtKB-SubCell"/>
</dbReference>
<dbReference type="EC" id="3.1.6.8" evidence="17"/>